<gene>
    <name evidence="1" type="ORF">FOKN1_0288</name>
</gene>
<dbReference type="AlphaFoldDB" id="A0A1Z4VMN3"/>
<evidence type="ECO:0000313" key="2">
    <source>
        <dbReference type="Proteomes" id="UP000218765"/>
    </source>
</evidence>
<name>A0A1Z4VMN3_9GAMM</name>
<dbReference type="Proteomes" id="UP000218765">
    <property type="component" value="Chromosome"/>
</dbReference>
<protein>
    <submittedName>
        <fullName evidence="1">Ribonucleoside-diphosphate reductase</fullName>
    </submittedName>
</protein>
<evidence type="ECO:0000313" key="1">
    <source>
        <dbReference type="EMBL" id="BAZ92692.1"/>
    </source>
</evidence>
<proteinExistence type="predicted"/>
<organism evidence="1 2">
    <name type="scientific">Thiohalobacter thiocyanaticus</name>
    <dbReference type="NCBI Taxonomy" id="585455"/>
    <lineage>
        <taxon>Bacteria</taxon>
        <taxon>Pseudomonadati</taxon>
        <taxon>Pseudomonadota</taxon>
        <taxon>Gammaproteobacteria</taxon>
        <taxon>Thiohalobacterales</taxon>
        <taxon>Thiohalobacteraceae</taxon>
        <taxon>Thiohalobacter</taxon>
    </lineage>
</organism>
<dbReference type="KEGG" id="ttc:FOKN1_0288"/>
<reference evidence="1 2" key="1">
    <citation type="submission" date="2017-05" db="EMBL/GenBank/DDBJ databases">
        <title>Thiocyanate degradation by Thiohalobacter thiocyanaticus FOKN1.</title>
        <authorList>
            <person name="Oshiki M."/>
            <person name="Fukushima T."/>
            <person name="Kawano S."/>
            <person name="Nakagawa J."/>
        </authorList>
    </citation>
    <scope>NUCLEOTIDE SEQUENCE [LARGE SCALE GENOMIC DNA]</scope>
    <source>
        <strain evidence="1 2">FOKN1</strain>
    </source>
</reference>
<sequence length="62" mass="6531">MELASLNAQHRGKAAGNGSVMSGVPALTFIIKTLYNNKPFEKWGNRAGAMDARALVAEPDSG</sequence>
<accession>A0A1Z4VMN3</accession>
<dbReference type="EMBL" id="AP018052">
    <property type="protein sequence ID" value="BAZ92692.1"/>
    <property type="molecule type" value="Genomic_DNA"/>
</dbReference>
<keyword evidence="2" id="KW-1185">Reference proteome</keyword>